<comment type="cofactor">
    <cofactor evidence="1">
        <name>pantetheine 4'-phosphate</name>
        <dbReference type="ChEBI" id="CHEBI:47942"/>
    </cofactor>
</comment>
<comment type="caution">
    <text evidence="5">The sequence shown here is derived from an EMBL/GenBank/DDBJ whole genome shotgun (WGS) entry which is preliminary data.</text>
</comment>
<organism evidence="5 6">
    <name type="scientific">Streptomyces justiciae</name>
    <dbReference type="NCBI Taxonomy" id="2780140"/>
    <lineage>
        <taxon>Bacteria</taxon>
        <taxon>Bacillati</taxon>
        <taxon>Actinomycetota</taxon>
        <taxon>Actinomycetes</taxon>
        <taxon>Kitasatosporales</taxon>
        <taxon>Streptomycetaceae</taxon>
        <taxon>Streptomyces</taxon>
    </lineage>
</organism>
<dbReference type="PANTHER" id="PTHR45398">
    <property type="match status" value="1"/>
</dbReference>
<keyword evidence="2" id="KW-0596">Phosphopantetheine</keyword>
<evidence type="ECO:0000313" key="6">
    <source>
        <dbReference type="Proteomes" id="UP001257948"/>
    </source>
</evidence>
<dbReference type="Gene3D" id="3.30.559.10">
    <property type="entry name" value="Chloramphenicol acetyltransferase-like domain"/>
    <property type="match status" value="1"/>
</dbReference>
<feature type="domain" description="Carrier" evidence="4">
    <location>
        <begin position="22"/>
        <end position="96"/>
    </location>
</feature>
<dbReference type="RefSeq" id="WP_314208124.1">
    <property type="nucleotide sequence ID" value="NZ_JAVTLL010000082.1"/>
</dbReference>
<dbReference type="InterPro" id="IPR001242">
    <property type="entry name" value="Condensation_dom"/>
</dbReference>
<evidence type="ECO:0000259" key="4">
    <source>
        <dbReference type="PROSITE" id="PS50075"/>
    </source>
</evidence>
<keyword evidence="6" id="KW-1185">Reference proteome</keyword>
<dbReference type="InterPro" id="IPR023213">
    <property type="entry name" value="CAT-like_dom_sf"/>
</dbReference>
<keyword evidence="3" id="KW-0597">Phosphoprotein</keyword>
<dbReference type="PANTHER" id="PTHR45398:SF1">
    <property type="entry name" value="ENZYME, PUTATIVE (JCVI)-RELATED"/>
    <property type="match status" value="1"/>
</dbReference>
<proteinExistence type="predicted"/>
<name>A0ABU3MA28_9ACTN</name>
<dbReference type="InterPro" id="IPR010060">
    <property type="entry name" value="NRPS_synth"/>
</dbReference>
<evidence type="ECO:0000313" key="5">
    <source>
        <dbReference type="EMBL" id="MDT7847909.1"/>
    </source>
</evidence>
<dbReference type="InterPro" id="IPR036736">
    <property type="entry name" value="ACP-like_sf"/>
</dbReference>
<evidence type="ECO:0000256" key="2">
    <source>
        <dbReference type="ARBA" id="ARBA00022450"/>
    </source>
</evidence>
<evidence type="ECO:0000256" key="1">
    <source>
        <dbReference type="ARBA" id="ARBA00001957"/>
    </source>
</evidence>
<protein>
    <submittedName>
        <fullName evidence="5">Condensation domain-containing protein</fullName>
    </submittedName>
</protein>
<dbReference type="Pfam" id="PF00550">
    <property type="entry name" value="PP-binding"/>
    <property type="match status" value="1"/>
</dbReference>
<dbReference type="NCBIfam" id="TIGR01720">
    <property type="entry name" value="NRPS-para261"/>
    <property type="match status" value="1"/>
</dbReference>
<dbReference type="Gene3D" id="3.30.559.30">
    <property type="entry name" value="Nonribosomal peptide synthetase, condensation domain"/>
    <property type="match status" value="1"/>
</dbReference>
<dbReference type="PROSITE" id="PS50075">
    <property type="entry name" value="CARRIER"/>
    <property type="match status" value="1"/>
</dbReference>
<dbReference type="SUPFAM" id="SSF52777">
    <property type="entry name" value="CoA-dependent acyltransferases"/>
    <property type="match status" value="2"/>
</dbReference>
<dbReference type="PROSITE" id="PS00012">
    <property type="entry name" value="PHOSPHOPANTETHEINE"/>
    <property type="match status" value="1"/>
</dbReference>
<evidence type="ECO:0000256" key="3">
    <source>
        <dbReference type="ARBA" id="ARBA00022553"/>
    </source>
</evidence>
<dbReference type="InterPro" id="IPR006162">
    <property type="entry name" value="Ppantetheine_attach_site"/>
</dbReference>
<dbReference type="SUPFAM" id="SSF47336">
    <property type="entry name" value="ACP-like"/>
    <property type="match status" value="1"/>
</dbReference>
<accession>A0ABU3MA28</accession>
<feature type="non-terminal residue" evidence="5">
    <location>
        <position position="1"/>
    </location>
</feature>
<dbReference type="Proteomes" id="UP001257948">
    <property type="component" value="Unassembled WGS sequence"/>
</dbReference>
<gene>
    <name evidence="5" type="ORF">RQC66_45140</name>
</gene>
<dbReference type="Pfam" id="PF00668">
    <property type="entry name" value="Condensation"/>
    <property type="match status" value="1"/>
</dbReference>
<dbReference type="Gene3D" id="1.10.1200.10">
    <property type="entry name" value="ACP-like"/>
    <property type="match status" value="1"/>
</dbReference>
<reference evidence="6" key="1">
    <citation type="submission" date="2023-07" db="EMBL/GenBank/DDBJ databases">
        <title>Draft genome sequence of the endophytic actinobacterium Streptomyces justiciae WPN32, a potential antibiotic producer.</title>
        <authorList>
            <person name="Yasawong M."/>
            <person name="Pana W."/>
            <person name="Ganta P."/>
            <person name="Santapan N."/>
            <person name="Songngamsuk T."/>
            <person name="Phatcharaharikarn M."/>
            <person name="Kerdtoob S."/>
            <person name="Nantapong N."/>
        </authorList>
    </citation>
    <scope>NUCLEOTIDE SEQUENCE [LARGE SCALE GENOMIC DNA]</scope>
    <source>
        <strain evidence="6">WPN32</strain>
    </source>
</reference>
<dbReference type="InterPro" id="IPR009081">
    <property type="entry name" value="PP-bd_ACP"/>
</dbReference>
<dbReference type="EMBL" id="JAVTLL010000082">
    <property type="protein sequence ID" value="MDT7847909.1"/>
    <property type="molecule type" value="Genomic_DNA"/>
</dbReference>
<sequence>VNGKVDRAALPVPEAVAGAGRAPGSLAEEAFCALFAEVLGLEKVGVGDGFFELGGDSIMSMLLASRARRAGWVVTPRQVFEERTPERLALVAVETGDGSEAVDDGGVGEVPWTPVMRSLGADALRAGFAQWMAVGAPAGLGTEVLEAGLRAVLDVHAVLRAGVRGGVEGAPVLGEAAGSLVLGGVEEPLVLVVPEAGEVDVSGRVVRVDAVGVPDDGLDDVAADAARAAVAGLDPLAGVMVRAVWVDAGPDRVGRVVVVAHHLVVDGVSWRVLMPDLRAACEAVAEGRNPADVLERGGASFRSWARQLERAARSAERTAELDGWVELLGGGDGRRVDEADARPVAGPGGRLVVGRGVRWVVGGRGLEPGRDTVRVVCRREWAVGAEVSAVLVGRTPGLFHCGVHEVLLATLAGAVARWRPEVGGDGLLVDVEAHGREPLAEGMDVSRTVGWFTAVHPLRLEVSGLDLDDAAVGGASAGALVKRVKEQVQAVPGDGLGHGLLRWANPDTARVLAELPVPEIGFNYLGRFAAAGPDAGPVRAWQTAGDAAMVGTADPDMPVAHALEAGALVADTPDGPLLTLTLSWPGTLLGERRAECLGEAWLELLEGLAAHTADPTAGGHTPSDFALLDLDQDEIEAFESEFADADADDHH</sequence>